<organism evidence="9 10">
    <name type="scientific">Legionella drozanskii LLAP-1</name>
    <dbReference type="NCBI Taxonomy" id="1212489"/>
    <lineage>
        <taxon>Bacteria</taxon>
        <taxon>Pseudomonadati</taxon>
        <taxon>Pseudomonadota</taxon>
        <taxon>Gammaproteobacteria</taxon>
        <taxon>Legionellales</taxon>
        <taxon>Legionellaceae</taxon>
        <taxon>Legionella</taxon>
    </lineage>
</organism>
<dbReference type="Proteomes" id="UP000054736">
    <property type="component" value="Unassembled WGS sequence"/>
</dbReference>
<dbReference type="SUPFAM" id="SSF55874">
    <property type="entry name" value="ATPase domain of HSP90 chaperone/DNA topoisomerase II/histidine kinase"/>
    <property type="match status" value="1"/>
</dbReference>
<dbReference type="GO" id="GO:0000155">
    <property type="term" value="F:phosphorelay sensor kinase activity"/>
    <property type="evidence" value="ECO:0007669"/>
    <property type="project" value="InterPro"/>
</dbReference>
<dbReference type="SUPFAM" id="SSF47384">
    <property type="entry name" value="Homodimeric domain of signal transducing histidine kinase"/>
    <property type="match status" value="1"/>
</dbReference>
<keyword evidence="4 9" id="KW-0808">Transferase</keyword>
<dbReference type="PRINTS" id="PR00344">
    <property type="entry name" value="BCTRLSENSOR"/>
</dbReference>
<protein>
    <recommendedName>
        <fullName evidence="2">histidine kinase</fullName>
        <ecNumber evidence="2">2.7.13.3</ecNumber>
    </recommendedName>
</protein>
<dbReference type="EC" id="2.7.13.3" evidence="2"/>
<dbReference type="STRING" id="1212489.Ldro_2633"/>
<evidence type="ECO:0000256" key="2">
    <source>
        <dbReference type="ARBA" id="ARBA00012438"/>
    </source>
</evidence>
<evidence type="ECO:0000259" key="8">
    <source>
        <dbReference type="PROSITE" id="PS50113"/>
    </source>
</evidence>
<dbReference type="OrthoDB" id="9792854at2"/>
<keyword evidence="10" id="KW-1185">Reference proteome</keyword>
<evidence type="ECO:0000256" key="6">
    <source>
        <dbReference type="ARBA" id="ARBA00023012"/>
    </source>
</evidence>
<dbReference type="PATRIC" id="fig|1212489.4.peg.2775"/>
<dbReference type="AlphaFoldDB" id="A0A0W0SR50"/>
<dbReference type="EMBL" id="LNXY01000028">
    <property type="protein sequence ID" value="KTC85461.1"/>
    <property type="molecule type" value="Genomic_DNA"/>
</dbReference>
<dbReference type="PROSITE" id="PS50109">
    <property type="entry name" value="HIS_KIN"/>
    <property type="match status" value="1"/>
</dbReference>
<evidence type="ECO:0000259" key="7">
    <source>
        <dbReference type="PROSITE" id="PS50109"/>
    </source>
</evidence>
<gene>
    <name evidence="9" type="ORF">Ldro_2633</name>
</gene>
<dbReference type="InterPro" id="IPR036890">
    <property type="entry name" value="HATPase_C_sf"/>
</dbReference>
<dbReference type="InterPro" id="IPR036097">
    <property type="entry name" value="HisK_dim/P_sf"/>
</dbReference>
<dbReference type="SUPFAM" id="SSF55785">
    <property type="entry name" value="PYP-like sensor domain (PAS domain)"/>
    <property type="match status" value="2"/>
</dbReference>
<dbReference type="InterPro" id="IPR003594">
    <property type="entry name" value="HATPase_dom"/>
</dbReference>
<dbReference type="PANTHER" id="PTHR43047">
    <property type="entry name" value="TWO-COMPONENT HISTIDINE PROTEIN KINASE"/>
    <property type="match status" value="1"/>
</dbReference>
<evidence type="ECO:0000256" key="3">
    <source>
        <dbReference type="ARBA" id="ARBA00022553"/>
    </source>
</evidence>
<reference evidence="9 10" key="1">
    <citation type="submission" date="2015-11" db="EMBL/GenBank/DDBJ databases">
        <title>Genomic analysis of 38 Legionella species identifies large and diverse effector repertoires.</title>
        <authorList>
            <person name="Burstein D."/>
            <person name="Amaro F."/>
            <person name="Zusman T."/>
            <person name="Lifshitz Z."/>
            <person name="Cohen O."/>
            <person name="Gilbert J.A."/>
            <person name="Pupko T."/>
            <person name="Shuman H.A."/>
            <person name="Segal G."/>
        </authorList>
    </citation>
    <scope>NUCLEOTIDE SEQUENCE [LARGE SCALE GENOMIC DNA]</scope>
    <source>
        <strain evidence="9 10">ATCC 700990</strain>
    </source>
</reference>
<evidence type="ECO:0000313" key="9">
    <source>
        <dbReference type="EMBL" id="KTC85461.1"/>
    </source>
</evidence>
<comment type="caution">
    <text evidence="9">The sequence shown here is derived from an EMBL/GenBank/DDBJ whole genome shotgun (WGS) entry which is preliminary data.</text>
</comment>
<dbReference type="Gene3D" id="3.30.450.20">
    <property type="entry name" value="PAS domain"/>
    <property type="match status" value="2"/>
</dbReference>
<dbReference type="InterPro" id="IPR000700">
    <property type="entry name" value="PAS-assoc_C"/>
</dbReference>
<dbReference type="PANTHER" id="PTHR43047:SF72">
    <property type="entry name" value="OSMOSENSING HISTIDINE PROTEIN KINASE SLN1"/>
    <property type="match status" value="1"/>
</dbReference>
<name>A0A0W0SR50_9GAMM</name>
<dbReference type="GO" id="GO:0005886">
    <property type="term" value="C:plasma membrane"/>
    <property type="evidence" value="ECO:0007669"/>
    <property type="project" value="TreeGrafter"/>
</dbReference>
<dbReference type="InterPro" id="IPR000014">
    <property type="entry name" value="PAS"/>
</dbReference>
<sequence>MDRCQLFTIFESLVSMLPGLAYLIDRKGIYRACNSQQAILLGFESPNEIIGKSNDTLSSLASYPEIINLINRNNQKVFECGIPEQFSEPIFTLNRQFFLADYYKIPIKINDKVTGLIAISFPGSGGQEYQKSEITLKHIIDNLPEHVYWKGIDGNYLGCNLMQAYDLNLKSPEEIIGKTDYDLSPKDKADAFRAIDEKIFKEGKSIDTEEIIEKKGQNVVVLSKKIPLYDDNKKLIGLLGISFDISERKKMEESLKKSQIAAEVANQAKTEFIRNMEHQLRTPFSGMYSIVEYLARIETDPEKKELLEVTYQSAEEFLELLNDILDFSRNQIESEPILAKKFDLDKTLAKVINLEKPTASLKQIQLNYLFPAKIPRIYMGDPRRVTRILINLLNNAIKFTEQGQVTVQVKVPRVQKKLCVVQLIVRDTGIGITEDKQAYIYQKFYRLHPANQNRYKGAGLGLYIVKELLDDLDGEIEVESAPGKGSIFICTLPLKRPLLDDFVD</sequence>
<dbReference type="PROSITE" id="PS50113">
    <property type="entry name" value="PAC"/>
    <property type="match status" value="1"/>
</dbReference>
<dbReference type="CDD" id="cd16922">
    <property type="entry name" value="HATPase_EvgS-ArcB-TorS-like"/>
    <property type="match status" value="1"/>
</dbReference>
<keyword evidence="6" id="KW-0902">Two-component regulatory system</keyword>
<dbReference type="Pfam" id="PF08448">
    <property type="entry name" value="PAS_4"/>
    <property type="match status" value="1"/>
</dbReference>
<dbReference type="InterPro" id="IPR004358">
    <property type="entry name" value="Sig_transdc_His_kin-like_C"/>
</dbReference>
<dbReference type="Gene3D" id="3.30.565.10">
    <property type="entry name" value="Histidine kinase-like ATPase, C-terminal domain"/>
    <property type="match status" value="1"/>
</dbReference>
<feature type="domain" description="Histidine kinase" evidence="7">
    <location>
        <begin position="275"/>
        <end position="496"/>
    </location>
</feature>
<dbReference type="InterPro" id="IPR035965">
    <property type="entry name" value="PAS-like_dom_sf"/>
</dbReference>
<accession>A0A0W0SR50</accession>
<dbReference type="GO" id="GO:0009927">
    <property type="term" value="F:histidine phosphotransfer kinase activity"/>
    <property type="evidence" value="ECO:0007669"/>
    <property type="project" value="TreeGrafter"/>
</dbReference>
<dbReference type="Pfam" id="PF02518">
    <property type="entry name" value="HATPase_c"/>
    <property type="match status" value="1"/>
</dbReference>
<feature type="domain" description="PAC" evidence="8">
    <location>
        <begin position="204"/>
        <end position="257"/>
    </location>
</feature>
<comment type="catalytic activity">
    <reaction evidence="1">
        <text>ATP + protein L-histidine = ADP + protein N-phospho-L-histidine.</text>
        <dbReference type="EC" id="2.7.13.3"/>
    </reaction>
</comment>
<dbReference type="FunFam" id="3.30.565.10:FF:000010">
    <property type="entry name" value="Sensor histidine kinase RcsC"/>
    <property type="match status" value="1"/>
</dbReference>
<dbReference type="CDD" id="cd00082">
    <property type="entry name" value="HisKA"/>
    <property type="match status" value="1"/>
</dbReference>
<dbReference type="SMART" id="SM00387">
    <property type="entry name" value="HATPase_c"/>
    <property type="match status" value="1"/>
</dbReference>
<dbReference type="NCBIfam" id="TIGR00229">
    <property type="entry name" value="sensory_box"/>
    <property type="match status" value="1"/>
</dbReference>
<evidence type="ECO:0000256" key="5">
    <source>
        <dbReference type="ARBA" id="ARBA00022777"/>
    </source>
</evidence>
<evidence type="ECO:0000313" key="10">
    <source>
        <dbReference type="Proteomes" id="UP000054736"/>
    </source>
</evidence>
<dbReference type="SMART" id="SM00388">
    <property type="entry name" value="HisKA"/>
    <property type="match status" value="1"/>
</dbReference>
<dbReference type="InterPro" id="IPR013656">
    <property type="entry name" value="PAS_4"/>
</dbReference>
<dbReference type="Pfam" id="PF00512">
    <property type="entry name" value="HisKA"/>
    <property type="match status" value="1"/>
</dbReference>
<evidence type="ECO:0000256" key="1">
    <source>
        <dbReference type="ARBA" id="ARBA00000085"/>
    </source>
</evidence>
<dbReference type="InterPro" id="IPR005467">
    <property type="entry name" value="His_kinase_dom"/>
</dbReference>
<evidence type="ECO:0000256" key="4">
    <source>
        <dbReference type="ARBA" id="ARBA00022679"/>
    </source>
</evidence>
<proteinExistence type="predicted"/>
<keyword evidence="5 9" id="KW-0418">Kinase</keyword>
<dbReference type="Gene3D" id="1.10.287.130">
    <property type="match status" value="1"/>
</dbReference>
<keyword evidence="3" id="KW-0597">Phosphoprotein</keyword>
<dbReference type="InterPro" id="IPR003661">
    <property type="entry name" value="HisK_dim/P_dom"/>
</dbReference>